<dbReference type="AlphaFoldDB" id="A0A917SU54"/>
<dbReference type="InterPro" id="IPR012349">
    <property type="entry name" value="Split_barrel_FMN-bd"/>
</dbReference>
<protein>
    <recommendedName>
        <fullName evidence="3">DUF385 domain-containing protein</fullName>
    </recommendedName>
</protein>
<dbReference type="Proteomes" id="UP000655208">
    <property type="component" value="Unassembled WGS sequence"/>
</dbReference>
<dbReference type="Gene3D" id="2.30.110.10">
    <property type="entry name" value="Electron Transport, Fmn-binding Protein, Chain A"/>
    <property type="match status" value="1"/>
</dbReference>
<reference evidence="1" key="1">
    <citation type="journal article" date="2014" name="Int. J. Syst. Evol. Microbiol.">
        <title>Complete genome sequence of Corynebacterium casei LMG S-19264T (=DSM 44701T), isolated from a smear-ripened cheese.</title>
        <authorList>
            <consortium name="US DOE Joint Genome Institute (JGI-PGF)"/>
            <person name="Walter F."/>
            <person name="Albersmeier A."/>
            <person name="Kalinowski J."/>
            <person name="Ruckert C."/>
        </authorList>
    </citation>
    <scope>NUCLEOTIDE SEQUENCE</scope>
    <source>
        <strain evidence="1">CGMCC 4.7308</strain>
    </source>
</reference>
<accession>A0A917SU54</accession>
<comment type="caution">
    <text evidence="1">The sequence shown here is derived from an EMBL/GenBank/DDBJ whole genome shotgun (WGS) entry which is preliminary data.</text>
</comment>
<dbReference type="EMBL" id="BMNA01000003">
    <property type="protein sequence ID" value="GGL98384.1"/>
    <property type="molecule type" value="Genomic_DNA"/>
</dbReference>
<keyword evidence="2" id="KW-1185">Reference proteome</keyword>
<reference evidence="1" key="2">
    <citation type="submission" date="2020-09" db="EMBL/GenBank/DDBJ databases">
        <authorList>
            <person name="Sun Q."/>
            <person name="Zhou Y."/>
        </authorList>
    </citation>
    <scope>NUCLEOTIDE SEQUENCE</scope>
    <source>
        <strain evidence="1">CGMCC 4.7308</strain>
    </source>
</reference>
<dbReference type="RefSeq" id="WP_188941162.1">
    <property type="nucleotide sequence ID" value="NZ_BMNA01000003.1"/>
</dbReference>
<evidence type="ECO:0008006" key="3">
    <source>
        <dbReference type="Google" id="ProtNLM"/>
    </source>
</evidence>
<evidence type="ECO:0000313" key="2">
    <source>
        <dbReference type="Proteomes" id="UP000655208"/>
    </source>
</evidence>
<gene>
    <name evidence="1" type="ORF">GCM10011594_17840</name>
</gene>
<evidence type="ECO:0000313" key="1">
    <source>
        <dbReference type="EMBL" id="GGL98384.1"/>
    </source>
</evidence>
<organism evidence="1 2">
    <name type="scientific">Nakamurella endophytica</name>
    <dbReference type="NCBI Taxonomy" id="1748367"/>
    <lineage>
        <taxon>Bacteria</taxon>
        <taxon>Bacillati</taxon>
        <taxon>Actinomycetota</taxon>
        <taxon>Actinomycetes</taxon>
        <taxon>Nakamurellales</taxon>
        <taxon>Nakamurellaceae</taxon>
        <taxon>Nakamurella</taxon>
    </lineage>
</organism>
<sequence length="169" mass="18209">MTQPRATTLRFQKAANRLVTGLLHVPLLSRAIGSRLVVLDVVGVKSGRRYSVPVAYTRDGDDLLVGTPFAWGRNLRTGRPITLLLKGKRVTADVTVFTDEAGVTAAYATMARDNGQFAKFNKISVDASGAPDPADLRLAWQGGARAVRLRPRFRRENSPTVPPSGTPGA</sequence>
<name>A0A917SU54_9ACTN</name>
<proteinExistence type="predicted"/>